<evidence type="ECO:0000256" key="3">
    <source>
        <dbReference type="ARBA" id="ARBA00012438"/>
    </source>
</evidence>
<feature type="transmembrane region" description="Helical" evidence="11">
    <location>
        <begin position="78"/>
        <end position="98"/>
    </location>
</feature>
<dbReference type="SMART" id="SM00388">
    <property type="entry name" value="HisKA"/>
    <property type="match status" value="1"/>
</dbReference>
<dbReference type="InterPro" id="IPR003661">
    <property type="entry name" value="HisK_dim/P_dom"/>
</dbReference>
<evidence type="ECO:0000256" key="2">
    <source>
        <dbReference type="ARBA" id="ARBA00004370"/>
    </source>
</evidence>
<dbReference type="PANTHER" id="PTHR45436:SF5">
    <property type="entry name" value="SENSOR HISTIDINE KINASE TRCS"/>
    <property type="match status" value="1"/>
</dbReference>
<comment type="subcellular location">
    <subcellularLocation>
        <location evidence="2">Membrane</location>
    </subcellularLocation>
</comment>
<feature type="domain" description="Histidine kinase" evidence="12">
    <location>
        <begin position="161"/>
        <end position="372"/>
    </location>
</feature>
<dbReference type="AlphaFoldDB" id="R3WGN6"/>
<evidence type="ECO:0000256" key="4">
    <source>
        <dbReference type="ARBA" id="ARBA00022553"/>
    </source>
</evidence>
<evidence type="ECO:0000256" key="8">
    <source>
        <dbReference type="ARBA" id="ARBA00022989"/>
    </source>
</evidence>
<dbReference type="InterPro" id="IPR005467">
    <property type="entry name" value="His_kinase_dom"/>
</dbReference>
<dbReference type="CDD" id="cd00075">
    <property type="entry name" value="HATPase"/>
    <property type="match status" value="1"/>
</dbReference>
<evidence type="ECO:0000256" key="1">
    <source>
        <dbReference type="ARBA" id="ARBA00000085"/>
    </source>
</evidence>
<dbReference type="OrthoDB" id="9813151at2"/>
<sequence length="372" mass="41387">MMSLQKQITLVVSGLLTCMSLVMLLFSVISANRSFSVERLNTIDSNEIAQTTKNVDSNSTGDVLGVTLAKAKTSYSSTILFVWIIVIIIGTFLTYKLVGKKLQSLMTLEKTMSTVDVNKIGKQMPIDKSQPKEVQTLSASFNEMTMRLDESFVKQKNFVHNAAHELKTPLSVIVTYTQLLQMNTENADEEENKITEAILLSCDKLDTTLEQLLLLANDNLLQLTDSILMNDLIKETFQLLTDQAKGKQMVLENKSPKGIAFKGNKVMIGVAIKNLIENAIKYGDKESTVTVFTHVKEKTIFFEVKNFGHEILTRELPYVFEPFYRGEKTSTTVVGSGLGLSLVKKIIESHSGKVNCSIQGKEVSFSFSIPSK</sequence>
<keyword evidence="7" id="KW-0418">Kinase</keyword>
<keyword evidence="10 11" id="KW-0472">Membrane</keyword>
<dbReference type="EC" id="2.7.13.3" evidence="3"/>
<dbReference type="eggNOG" id="COG2205">
    <property type="taxonomic scope" value="Bacteria"/>
</dbReference>
<evidence type="ECO:0000256" key="9">
    <source>
        <dbReference type="ARBA" id="ARBA00023012"/>
    </source>
</evidence>
<evidence type="ECO:0000313" key="13">
    <source>
        <dbReference type="EMBL" id="EOL46627.1"/>
    </source>
</evidence>
<keyword evidence="4" id="KW-0597">Phosphoprotein</keyword>
<dbReference type="Gene3D" id="3.30.565.10">
    <property type="entry name" value="Histidine kinase-like ATPase, C-terminal domain"/>
    <property type="match status" value="1"/>
</dbReference>
<dbReference type="SMART" id="SM00387">
    <property type="entry name" value="HATPase_c"/>
    <property type="match status" value="1"/>
</dbReference>
<protein>
    <recommendedName>
        <fullName evidence="3">histidine kinase</fullName>
        <ecNumber evidence="3">2.7.13.3</ecNumber>
    </recommendedName>
</protein>
<dbReference type="Pfam" id="PF00512">
    <property type="entry name" value="HisKA"/>
    <property type="match status" value="1"/>
</dbReference>
<keyword evidence="6 11" id="KW-0812">Transmembrane</keyword>
<dbReference type="Gene3D" id="1.10.287.130">
    <property type="match status" value="1"/>
</dbReference>
<evidence type="ECO:0000256" key="7">
    <source>
        <dbReference type="ARBA" id="ARBA00022777"/>
    </source>
</evidence>
<dbReference type="InterPro" id="IPR004358">
    <property type="entry name" value="Sig_transdc_His_kin-like_C"/>
</dbReference>
<dbReference type="SUPFAM" id="SSF47384">
    <property type="entry name" value="Homodimeric domain of signal transducing histidine kinase"/>
    <property type="match status" value="1"/>
</dbReference>
<dbReference type="Proteomes" id="UP000013785">
    <property type="component" value="Unassembled WGS sequence"/>
</dbReference>
<proteinExistence type="predicted"/>
<evidence type="ECO:0000256" key="6">
    <source>
        <dbReference type="ARBA" id="ARBA00022692"/>
    </source>
</evidence>
<dbReference type="EMBL" id="AJAT01000010">
    <property type="protein sequence ID" value="EOL46627.1"/>
    <property type="molecule type" value="Genomic_DNA"/>
</dbReference>
<dbReference type="GO" id="GO:0000155">
    <property type="term" value="F:phosphorelay sensor kinase activity"/>
    <property type="evidence" value="ECO:0007669"/>
    <property type="project" value="InterPro"/>
</dbReference>
<dbReference type="Gene3D" id="6.10.340.10">
    <property type="match status" value="1"/>
</dbReference>
<dbReference type="RefSeq" id="WP_010767420.1">
    <property type="nucleotide sequence ID" value="NZ_ASWE01000002.1"/>
</dbReference>
<evidence type="ECO:0000256" key="10">
    <source>
        <dbReference type="ARBA" id="ARBA00023136"/>
    </source>
</evidence>
<dbReference type="InterPro" id="IPR036890">
    <property type="entry name" value="HATPase_C_sf"/>
</dbReference>
<reference evidence="13 14" key="1">
    <citation type="submission" date="2013-02" db="EMBL/GenBank/DDBJ databases">
        <title>The Genome Sequence of Enterococcus phoeniculicola BAA-412.</title>
        <authorList>
            <consortium name="The Broad Institute Genome Sequencing Platform"/>
            <consortium name="The Broad Institute Genome Sequencing Center for Infectious Disease"/>
            <person name="Earl A.M."/>
            <person name="Gilmore M.S."/>
            <person name="Lebreton F."/>
            <person name="Walker B."/>
            <person name="Young S.K."/>
            <person name="Zeng Q."/>
            <person name="Gargeya S."/>
            <person name="Fitzgerald M."/>
            <person name="Haas B."/>
            <person name="Abouelleil A."/>
            <person name="Alvarado L."/>
            <person name="Arachchi H.M."/>
            <person name="Berlin A.M."/>
            <person name="Chapman S.B."/>
            <person name="Dewar J."/>
            <person name="Goldberg J."/>
            <person name="Griggs A."/>
            <person name="Gujja S."/>
            <person name="Hansen M."/>
            <person name="Howarth C."/>
            <person name="Imamovic A."/>
            <person name="Larimer J."/>
            <person name="McCowan C."/>
            <person name="Murphy C."/>
            <person name="Neiman D."/>
            <person name="Pearson M."/>
            <person name="Priest M."/>
            <person name="Roberts A."/>
            <person name="Saif S."/>
            <person name="Shea T."/>
            <person name="Sisk P."/>
            <person name="Sykes S."/>
            <person name="Wortman J."/>
            <person name="Nusbaum C."/>
            <person name="Birren B."/>
        </authorList>
    </citation>
    <scope>NUCLEOTIDE SEQUENCE [LARGE SCALE GENOMIC DNA]</scope>
    <source>
        <strain evidence="13 14">ATCC BAA-412</strain>
    </source>
</reference>
<evidence type="ECO:0000259" key="12">
    <source>
        <dbReference type="PROSITE" id="PS50109"/>
    </source>
</evidence>
<keyword evidence="5" id="KW-0808">Transferase</keyword>
<keyword evidence="14" id="KW-1185">Reference proteome</keyword>
<dbReference type="InterPro" id="IPR050428">
    <property type="entry name" value="TCS_sensor_his_kinase"/>
</dbReference>
<dbReference type="PANTHER" id="PTHR45436">
    <property type="entry name" value="SENSOR HISTIDINE KINASE YKOH"/>
    <property type="match status" value="1"/>
</dbReference>
<dbReference type="STRING" id="154621.RV11_GL001754"/>
<evidence type="ECO:0000256" key="11">
    <source>
        <dbReference type="SAM" id="Phobius"/>
    </source>
</evidence>
<dbReference type="GO" id="GO:0005886">
    <property type="term" value="C:plasma membrane"/>
    <property type="evidence" value="ECO:0007669"/>
    <property type="project" value="TreeGrafter"/>
</dbReference>
<keyword evidence="8 11" id="KW-1133">Transmembrane helix</keyword>
<dbReference type="HOGENOM" id="CLU_000445_89_3_9"/>
<organism evidence="13 14">
    <name type="scientific">Enterococcus phoeniculicola ATCC BAA-412</name>
    <dbReference type="NCBI Taxonomy" id="1158610"/>
    <lineage>
        <taxon>Bacteria</taxon>
        <taxon>Bacillati</taxon>
        <taxon>Bacillota</taxon>
        <taxon>Bacilli</taxon>
        <taxon>Lactobacillales</taxon>
        <taxon>Enterococcaceae</taxon>
        <taxon>Enterococcus</taxon>
    </lineage>
</organism>
<comment type="caution">
    <text evidence="13">The sequence shown here is derived from an EMBL/GenBank/DDBJ whole genome shotgun (WGS) entry which is preliminary data.</text>
</comment>
<dbReference type="InterPro" id="IPR036097">
    <property type="entry name" value="HisK_dim/P_sf"/>
</dbReference>
<dbReference type="PRINTS" id="PR00344">
    <property type="entry name" value="BCTRLSENSOR"/>
</dbReference>
<dbReference type="CDD" id="cd00082">
    <property type="entry name" value="HisKA"/>
    <property type="match status" value="1"/>
</dbReference>
<evidence type="ECO:0000256" key="5">
    <source>
        <dbReference type="ARBA" id="ARBA00022679"/>
    </source>
</evidence>
<keyword evidence="9" id="KW-0902">Two-component regulatory system</keyword>
<evidence type="ECO:0000313" key="14">
    <source>
        <dbReference type="Proteomes" id="UP000013785"/>
    </source>
</evidence>
<dbReference type="PATRIC" id="fig|1158610.3.peg.723"/>
<name>R3WGN6_9ENTE</name>
<accession>R3WGN6</accession>
<dbReference type="PROSITE" id="PS50109">
    <property type="entry name" value="HIS_KIN"/>
    <property type="match status" value="1"/>
</dbReference>
<dbReference type="InterPro" id="IPR003594">
    <property type="entry name" value="HATPase_dom"/>
</dbReference>
<comment type="catalytic activity">
    <reaction evidence="1">
        <text>ATP + protein L-histidine = ADP + protein N-phospho-L-histidine.</text>
        <dbReference type="EC" id="2.7.13.3"/>
    </reaction>
</comment>
<dbReference type="SUPFAM" id="SSF55874">
    <property type="entry name" value="ATPase domain of HSP90 chaperone/DNA topoisomerase II/histidine kinase"/>
    <property type="match status" value="1"/>
</dbReference>
<dbReference type="Pfam" id="PF02518">
    <property type="entry name" value="HATPase_c"/>
    <property type="match status" value="1"/>
</dbReference>
<gene>
    <name evidence="13" type="ORF">UC3_00747</name>
</gene>